<evidence type="ECO:0000256" key="1">
    <source>
        <dbReference type="SAM" id="MobiDB-lite"/>
    </source>
</evidence>
<gene>
    <name evidence="2" type="ORF">TM448A00780_0014</name>
    <name evidence="3" type="ORF">TM448B02799_0002</name>
</gene>
<sequence length="222" mass="24544">MVLDETTETQQDNTSGGEGGTTSTEETPTFTQEQVNSMLAKAKSDERADVGRLRKAVDDSTRIAQDAIKRLQAREEAELRREEDEARDDPDRLSAIQIRRQALKIQQDAEEERRKLEADRAELDTQRSTIRNHTAEILAQKYNVAADVLAKYGGDNMEELAKSYGEKTSSGNNRETEPPDSGKTKGGGSGRTPTTAELAASTPFETAEKIKSGEWVVRGWTP</sequence>
<feature type="compositionally biased region" description="Basic and acidic residues" evidence="1">
    <location>
        <begin position="42"/>
        <end position="51"/>
    </location>
</feature>
<accession>A0A6H1ZJ62</accession>
<feature type="compositionally biased region" description="Low complexity" evidence="1">
    <location>
        <begin position="21"/>
        <end position="34"/>
    </location>
</feature>
<evidence type="ECO:0000313" key="2">
    <source>
        <dbReference type="EMBL" id="QJA47963.1"/>
    </source>
</evidence>
<feature type="compositionally biased region" description="Basic and acidic residues" evidence="1">
    <location>
        <begin position="73"/>
        <end position="92"/>
    </location>
</feature>
<protein>
    <submittedName>
        <fullName evidence="2">Uncharacterized protein</fullName>
    </submittedName>
</protein>
<reference evidence="2" key="1">
    <citation type="submission" date="2020-03" db="EMBL/GenBank/DDBJ databases">
        <title>The deep terrestrial virosphere.</title>
        <authorList>
            <person name="Holmfeldt K."/>
            <person name="Nilsson E."/>
            <person name="Simone D."/>
            <person name="Lopez-Fernandez M."/>
            <person name="Wu X."/>
            <person name="de Brujin I."/>
            <person name="Lundin D."/>
            <person name="Andersson A."/>
            <person name="Bertilsson S."/>
            <person name="Dopson M."/>
        </authorList>
    </citation>
    <scope>NUCLEOTIDE SEQUENCE</scope>
    <source>
        <strain evidence="2">TM448A00780</strain>
        <strain evidence="3">TM448B02799</strain>
    </source>
</reference>
<feature type="compositionally biased region" description="Basic and acidic residues" evidence="1">
    <location>
        <begin position="174"/>
        <end position="183"/>
    </location>
</feature>
<dbReference type="AlphaFoldDB" id="A0A6H1ZJ62"/>
<organism evidence="2">
    <name type="scientific">viral metagenome</name>
    <dbReference type="NCBI Taxonomy" id="1070528"/>
    <lineage>
        <taxon>unclassified sequences</taxon>
        <taxon>metagenomes</taxon>
        <taxon>organismal metagenomes</taxon>
    </lineage>
</organism>
<feature type="region of interest" description="Disordered" evidence="1">
    <location>
        <begin position="73"/>
        <end position="93"/>
    </location>
</feature>
<feature type="region of interest" description="Disordered" evidence="1">
    <location>
        <begin position="1"/>
        <end position="51"/>
    </location>
</feature>
<evidence type="ECO:0000313" key="3">
    <source>
        <dbReference type="EMBL" id="QJI01815.1"/>
    </source>
</evidence>
<feature type="region of interest" description="Disordered" evidence="1">
    <location>
        <begin position="160"/>
        <end position="206"/>
    </location>
</feature>
<proteinExistence type="predicted"/>
<name>A0A6H1ZJ62_9ZZZZ</name>
<dbReference type="EMBL" id="MT144065">
    <property type="protein sequence ID" value="QJA47963.1"/>
    <property type="molecule type" value="Genomic_DNA"/>
</dbReference>
<dbReference type="EMBL" id="MT144953">
    <property type="protein sequence ID" value="QJI01815.1"/>
    <property type="molecule type" value="Genomic_DNA"/>
</dbReference>